<feature type="domain" description="Endoplasmic reticulum vesicle transporter C-terminal" evidence="6">
    <location>
        <begin position="154"/>
        <end position="305"/>
    </location>
</feature>
<evidence type="ECO:0000256" key="5">
    <source>
        <dbReference type="RuleBase" id="RU369013"/>
    </source>
</evidence>
<dbReference type="PANTHER" id="PTHR10984">
    <property type="entry name" value="ENDOPLASMIC RETICULUM-GOLGI INTERMEDIATE COMPARTMENT PROTEIN"/>
    <property type="match status" value="1"/>
</dbReference>
<dbReference type="OMA" id="MTNHYLR"/>
<keyword evidence="9" id="KW-1185">Reference proteome</keyword>
<evidence type="ECO:0000313" key="8">
    <source>
        <dbReference type="EMBL" id="CAZ81729.1"/>
    </source>
</evidence>
<keyword evidence="5" id="KW-0333">Golgi apparatus</keyword>
<feature type="transmembrane region" description="Helical" evidence="5">
    <location>
        <begin position="288"/>
        <end position="321"/>
    </location>
</feature>
<protein>
    <recommendedName>
        <fullName evidence="5">Endoplasmic reticulum-Golgi intermediate compartment protein</fullName>
    </recommendedName>
</protein>
<keyword evidence="5" id="KW-0256">Endoplasmic reticulum</keyword>
<accession>D5GB36</accession>
<evidence type="ECO:0000256" key="4">
    <source>
        <dbReference type="ARBA" id="ARBA00023136"/>
    </source>
</evidence>
<dbReference type="GO" id="GO:0000139">
    <property type="term" value="C:Golgi membrane"/>
    <property type="evidence" value="ECO:0007669"/>
    <property type="project" value="UniProtKB-SubCell"/>
</dbReference>
<dbReference type="Pfam" id="PF07970">
    <property type="entry name" value="COPIIcoated_ERV"/>
    <property type="match status" value="1"/>
</dbReference>
<keyword evidence="4 5" id="KW-0472">Membrane</keyword>
<dbReference type="GO" id="GO:0006888">
    <property type="term" value="P:endoplasmic reticulum to Golgi vesicle-mediated transport"/>
    <property type="evidence" value="ECO:0007669"/>
    <property type="project" value="UniProtKB-UniRule"/>
</dbReference>
<dbReference type="HOGENOM" id="CLU_034705_2_0_1"/>
<evidence type="ECO:0000259" key="6">
    <source>
        <dbReference type="Pfam" id="PF07970"/>
    </source>
</evidence>
<dbReference type="AlphaFoldDB" id="D5GB36"/>
<reference evidence="8 9" key="1">
    <citation type="journal article" date="2010" name="Nature">
        <title>Perigord black truffle genome uncovers evolutionary origins and mechanisms of symbiosis.</title>
        <authorList>
            <person name="Martin F."/>
            <person name="Kohler A."/>
            <person name="Murat C."/>
            <person name="Balestrini R."/>
            <person name="Coutinho P.M."/>
            <person name="Jaillon O."/>
            <person name="Montanini B."/>
            <person name="Morin E."/>
            <person name="Noel B."/>
            <person name="Percudani R."/>
            <person name="Porcel B."/>
            <person name="Rubini A."/>
            <person name="Amicucci A."/>
            <person name="Amselem J."/>
            <person name="Anthouard V."/>
            <person name="Arcioni S."/>
            <person name="Artiguenave F."/>
            <person name="Aury J.M."/>
            <person name="Ballario P."/>
            <person name="Bolchi A."/>
            <person name="Brenna A."/>
            <person name="Brun A."/>
            <person name="Buee M."/>
            <person name="Cantarel B."/>
            <person name="Chevalier G."/>
            <person name="Couloux A."/>
            <person name="Da Silva C."/>
            <person name="Denoeud F."/>
            <person name="Duplessis S."/>
            <person name="Ghignone S."/>
            <person name="Hilselberger B."/>
            <person name="Iotti M."/>
            <person name="Marcais B."/>
            <person name="Mello A."/>
            <person name="Miranda M."/>
            <person name="Pacioni G."/>
            <person name="Quesneville H."/>
            <person name="Riccioni C."/>
            <person name="Ruotolo R."/>
            <person name="Splivallo R."/>
            <person name="Stocchi V."/>
            <person name="Tisserant E."/>
            <person name="Viscomi A.R."/>
            <person name="Zambonelli A."/>
            <person name="Zampieri E."/>
            <person name="Henrissat B."/>
            <person name="Lebrun M.H."/>
            <person name="Paolocci F."/>
            <person name="Bonfante P."/>
            <person name="Ottonello S."/>
            <person name="Wincker P."/>
        </authorList>
    </citation>
    <scope>NUCLEOTIDE SEQUENCE [LARGE SCALE GENOMIC DNA]</scope>
    <source>
        <strain evidence="8 9">Mel28</strain>
    </source>
</reference>
<organism evidence="8 9">
    <name type="scientific">Tuber melanosporum (strain Mel28)</name>
    <name type="common">Perigord black truffle</name>
    <dbReference type="NCBI Taxonomy" id="656061"/>
    <lineage>
        <taxon>Eukaryota</taxon>
        <taxon>Fungi</taxon>
        <taxon>Dikarya</taxon>
        <taxon>Ascomycota</taxon>
        <taxon>Pezizomycotina</taxon>
        <taxon>Pezizomycetes</taxon>
        <taxon>Pezizales</taxon>
        <taxon>Tuberaceae</taxon>
        <taxon>Tuber</taxon>
    </lineage>
</organism>
<feature type="domain" description="Endoplasmic reticulum vesicle transporter N-terminal" evidence="7">
    <location>
        <begin position="17"/>
        <end position="105"/>
    </location>
</feature>
<dbReference type="FunCoup" id="D5GB36">
    <property type="interactions" value="348"/>
</dbReference>
<dbReference type="InterPro" id="IPR039542">
    <property type="entry name" value="Erv_N"/>
</dbReference>
<keyword evidence="2 5" id="KW-0812">Transmembrane</keyword>
<dbReference type="GO" id="GO:0005789">
    <property type="term" value="C:endoplasmic reticulum membrane"/>
    <property type="evidence" value="ECO:0007669"/>
    <property type="project" value="UniProtKB-SubCell"/>
</dbReference>
<dbReference type="InParanoid" id="D5GB36"/>
<dbReference type="GO" id="GO:0033116">
    <property type="term" value="C:endoplasmic reticulum-Golgi intermediate compartment membrane"/>
    <property type="evidence" value="ECO:0007669"/>
    <property type="project" value="UniProtKB-SubCell"/>
</dbReference>
<dbReference type="EMBL" id="FN430086">
    <property type="protein sequence ID" value="CAZ81729.1"/>
    <property type="molecule type" value="Genomic_DNA"/>
</dbReference>
<dbReference type="InterPro" id="IPR012936">
    <property type="entry name" value="Erv_C"/>
</dbReference>
<sequence length="341" mass="37840">MNEEFFGEKRTSLGESVRTFDAFPKTRATYTTRTPRGGAITLLLLLTSACLTLTELRNYLTGSESHTFMVEPGIGHDMQINLDITVAMPCSSLHLNVQDAMQDRILAGELLSREEVWFDDAGAHKLYSEGADAETERRLFSSLVGKGAGEGGGSCRIYGSMGVNRILGDFHITAKGHGYWEDGAHIDHRSFNFSHVITELSFGDYYPKLVNPLDGVVSKTDENFHKFQYFLSIVPTTYESQTSGKSLLTNQYAVTEQSRKISSHSVPGIYFKYDIEPISLKISDRRTALLAFVVRLVNIVSGILVGGGWVYGLFGTLAGYFRRQRRTTDGMLNGRALGDEE</sequence>
<dbReference type="eggNOG" id="KOG2667">
    <property type="taxonomic scope" value="Eukaryota"/>
</dbReference>
<name>D5GB36_TUBMM</name>
<evidence type="ECO:0000256" key="2">
    <source>
        <dbReference type="ARBA" id="ARBA00022692"/>
    </source>
</evidence>
<evidence type="ECO:0000313" key="9">
    <source>
        <dbReference type="Proteomes" id="UP000006911"/>
    </source>
</evidence>
<keyword evidence="5" id="KW-0931">ER-Golgi transport</keyword>
<dbReference type="KEGG" id="tml:GSTUM_00005433001"/>
<dbReference type="GO" id="GO:0042802">
    <property type="term" value="F:identical protein binding"/>
    <property type="evidence" value="ECO:0007669"/>
    <property type="project" value="EnsemblFungi"/>
</dbReference>
<keyword evidence="5" id="KW-0813">Transport</keyword>
<gene>
    <name evidence="8" type="ORF">GSTUM_00005433001</name>
</gene>
<evidence type="ECO:0000259" key="7">
    <source>
        <dbReference type="Pfam" id="PF13850"/>
    </source>
</evidence>
<dbReference type="InterPro" id="IPR045888">
    <property type="entry name" value="Erv"/>
</dbReference>
<dbReference type="Proteomes" id="UP000006911">
    <property type="component" value="Unassembled WGS sequence"/>
</dbReference>
<dbReference type="GeneID" id="9187970"/>
<dbReference type="PANTHER" id="PTHR10984:SF81">
    <property type="entry name" value="ER-DERIVED VESICLES PROTEIN ERV41"/>
    <property type="match status" value="1"/>
</dbReference>
<comment type="similarity">
    <text evidence="5">Belongs to the ERGIC family.</text>
</comment>
<evidence type="ECO:0000256" key="1">
    <source>
        <dbReference type="ARBA" id="ARBA00004370"/>
    </source>
</evidence>
<keyword evidence="3 5" id="KW-1133">Transmembrane helix</keyword>
<dbReference type="Pfam" id="PF13850">
    <property type="entry name" value="ERGIC_N"/>
    <property type="match status" value="1"/>
</dbReference>
<dbReference type="RefSeq" id="XP_002837538.1">
    <property type="nucleotide sequence ID" value="XM_002837492.1"/>
</dbReference>
<dbReference type="GO" id="GO:0030134">
    <property type="term" value="C:COPII-coated ER to Golgi transport vesicle"/>
    <property type="evidence" value="ECO:0007669"/>
    <property type="project" value="EnsemblFungi"/>
</dbReference>
<evidence type="ECO:0000256" key="3">
    <source>
        <dbReference type="ARBA" id="ARBA00022989"/>
    </source>
</evidence>
<dbReference type="STRING" id="656061.D5GB36"/>
<comment type="subcellular location">
    <subcellularLocation>
        <location evidence="5">Endoplasmic reticulum membrane</location>
        <topology evidence="5">Multi-pass membrane protein</topology>
    </subcellularLocation>
    <subcellularLocation>
        <location evidence="5">Endoplasmic reticulum-Golgi intermediate compartment membrane</location>
        <topology evidence="5">Multi-pass membrane protein</topology>
    </subcellularLocation>
    <subcellularLocation>
        <location evidence="5">Golgi apparatus membrane</location>
        <topology evidence="5">Multi-pass membrane protein</topology>
    </subcellularLocation>
    <subcellularLocation>
        <location evidence="1">Membrane</location>
    </subcellularLocation>
</comment>
<dbReference type="GO" id="GO:0061852">
    <property type="term" value="C:retrograde transporter complex, Golgi to ER"/>
    <property type="evidence" value="ECO:0007669"/>
    <property type="project" value="EnsemblFungi"/>
</dbReference>
<dbReference type="GO" id="GO:0006890">
    <property type="term" value="P:retrograde vesicle-mediated transport, Golgi to endoplasmic reticulum"/>
    <property type="evidence" value="ECO:0007669"/>
    <property type="project" value="EnsemblFungi"/>
</dbReference>
<comment type="function">
    <text evidence="5">Plays a role in transport between endoplasmic reticulum and Golgi.</text>
</comment>
<proteinExistence type="inferred from homology"/>
<comment type="caution">
    <text evidence="5">Lacks conserved residue(s) required for the propagation of feature annotation.</text>
</comment>